<name>A0ABS7AP47_9CLOT</name>
<evidence type="ECO:0000313" key="2">
    <source>
        <dbReference type="EMBL" id="MBW6410433.1"/>
    </source>
</evidence>
<keyword evidence="3" id="KW-1185">Reference proteome</keyword>
<protein>
    <recommendedName>
        <fullName evidence="4">YbbR-like protein</fullName>
    </recommendedName>
</protein>
<evidence type="ECO:0000256" key="1">
    <source>
        <dbReference type="SAM" id="Phobius"/>
    </source>
</evidence>
<proteinExistence type="predicted"/>
<keyword evidence="1" id="KW-0812">Transmembrane</keyword>
<organism evidence="2 3">
    <name type="scientific">Clostridium weizhouense</name>
    <dbReference type="NCBI Taxonomy" id="2859781"/>
    <lineage>
        <taxon>Bacteria</taxon>
        <taxon>Bacillati</taxon>
        <taxon>Bacillota</taxon>
        <taxon>Clostridia</taxon>
        <taxon>Eubacteriales</taxon>
        <taxon>Clostridiaceae</taxon>
        <taxon>Clostridium</taxon>
    </lineage>
</organism>
<accession>A0ABS7AP47</accession>
<comment type="caution">
    <text evidence="2">The sequence shown here is derived from an EMBL/GenBank/DDBJ whole genome shotgun (WGS) entry which is preliminary data.</text>
</comment>
<gene>
    <name evidence="2" type="ORF">KYD98_10040</name>
</gene>
<keyword evidence="1" id="KW-0472">Membrane</keyword>
<feature type="transmembrane region" description="Helical" evidence="1">
    <location>
        <begin position="10"/>
        <end position="27"/>
    </location>
</feature>
<dbReference type="EMBL" id="JAHXPT010000007">
    <property type="protein sequence ID" value="MBW6410433.1"/>
    <property type="molecule type" value="Genomic_DNA"/>
</dbReference>
<dbReference type="RefSeq" id="WP_219779746.1">
    <property type="nucleotide sequence ID" value="NZ_JAHXPT010000007.1"/>
</dbReference>
<keyword evidence="1" id="KW-1133">Transmembrane helix</keyword>
<dbReference type="Proteomes" id="UP001519921">
    <property type="component" value="Unassembled WGS sequence"/>
</dbReference>
<reference evidence="2 3" key="1">
    <citation type="submission" date="2021-07" db="EMBL/GenBank/DDBJ databases">
        <title>Clostridium weizhouense sp. nov., an anaerobic bacterium isolated from activated sludge of Petroleum wastewater.</title>
        <authorList>
            <person name="Li Q."/>
        </authorList>
    </citation>
    <scope>NUCLEOTIDE SEQUENCE [LARGE SCALE GENOMIC DNA]</scope>
    <source>
        <strain evidence="2 3">YB-6</strain>
    </source>
</reference>
<evidence type="ECO:0000313" key="3">
    <source>
        <dbReference type="Proteomes" id="UP001519921"/>
    </source>
</evidence>
<dbReference type="Gene3D" id="2.170.120.40">
    <property type="entry name" value="YbbR-like domain"/>
    <property type="match status" value="2"/>
</dbReference>
<evidence type="ECO:0008006" key="4">
    <source>
        <dbReference type="Google" id="ProtNLM"/>
    </source>
</evidence>
<dbReference type="Pfam" id="PF07949">
    <property type="entry name" value="YbbR"/>
    <property type="match status" value="3"/>
</dbReference>
<dbReference type="InterPro" id="IPR053154">
    <property type="entry name" value="c-di-AMP_regulator"/>
</dbReference>
<dbReference type="InterPro" id="IPR012505">
    <property type="entry name" value="YbbR"/>
</dbReference>
<dbReference type="PANTHER" id="PTHR37804">
    <property type="entry name" value="CDAA REGULATORY PROTEIN CDAR"/>
    <property type="match status" value="1"/>
</dbReference>
<dbReference type="Gene3D" id="2.170.120.30">
    <property type="match status" value="2"/>
</dbReference>
<sequence length="411" mass="45211">MAKGNKNQTLVVKLLCICLSFGLWLYISNVENPVRTYELKGVPVELINQSSISDANLAIVPDQKFTVDLRLEGASSDLYKVNPESFKLVADMGAYALKSGENLIPIQVISYPDNINIKNNGFLGIKINLEELISKEVPLKSKVTLSFNENIYKKEQTISPQKVTISGPESAVNKVSQGVLIGELKGIDKDVQKRYNIKFLDDSGKEVIGITSNYTEAELSIKISNEKVVPINIKTTGNLGSGLSIASMESSLKEVHITGDNNVIKDISSIDTEEINLNNITGDLEENIKLDLPEGITVRSKEETVNVKIKINKENKDVSKTKEISCKVEYINLLQEFTLESKTENVNVIISGTQSDLDEYSSNNIKVVVDLSSISQEGVLKYTPTVTLNGENPNISIVSVNEVNVSIKKKV</sequence>
<dbReference type="PANTHER" id="PTHR37804:SF1">
    <property type="entry name" value="CDAA REGULATORY PROTEIN CDAR"/>
    <property type="match status" value="1"/>
</dbReference>